<comment type="caution">
    <text evidence="12">The sequence shown here is derived from an EMBL/GenBank/DDBJ whole genome shotgun (WGS) entry which is preliminary data.</text>
</comment>
<feature type="region of interest" description="Disordered" evidence="9">
    <location>
        <begin position="166"/>
        <end position="252"/>
    </location>
</feature>
<evidence type="ECO:0000256" key="9">
    <source>
        <dbReference type="SAM" id="MobiDB-lite"/>
    </source>
</evidence>
<dbReference type="InterPro" id="IPR036427">
    <property type="entry name" value="Bromodomain-like_sf"/>
</dbReference>
<feature type="compositionally biased region" description="Pro residues" evidence="9">
    <location>
        <begin position="574"/>
        <end position="590"/>
    </location>
</feature>
<evidence type="ECO:0000256" key="6">
    <source>
        <dbReference type="ARBA" id="ARBA00023163"/>
    </source>
</evidence>
<name>A0ABR4PSB3_9HELO</name>
<dbReference type="SMART" id="SM00439">
    <property type="entry name" value="BAH"/>
    <property type="match status" value="1"/>
</dbReference>
<feature type="domain" description="Bromo" evidence="10">
    <location>
        <begin position="68"/>
        <end position="138"/>
    </location>
</feature>
<dbReference type="SMART" id="SM00297">
    <property type="entry name" value="BROMO"/>
    <property type="match status" value="2"/>
</dbReference>
<evidence type="ECO:0000313" key="13">
    <source>
        <dbReference type="Proteomes" id="UP001629113"/>
    </source>
</evidence>
<keyword evidence="5 8" id="KW-0103">Bromodomain</keyword>
<dbReference type="PROSITE" id="PS00633">
    <property type="entry name" value="BROMODOMAIN_1"/>
    <property type="match status" value="1"/>
</dbReference>
<dbReference type="Pfam" id="PF01426">
    <property type="entry name" value="BAH"/>
    <property type="match status" value="1"/>
</dbReference>
<accession>A0ABR4PSB3</accession>
<evidence type="ECO:0000259" key="11">
    <source>
        <dbReference type="PROSITE" id="PS51038"/>
    </source>
</evidence>
<dbReference type="PANTHER" id="PTHR16062">
    <property type="entry name" value="SWI/SNF-RELATED"/>
    <property type="match status" value="1"/>
</dbReference>
<dbReference type="Pfam" id="PF00439">
    <property type="entry name" value="Bromodomain"/>
    <property type="match status" value="2"/>
</dbReference>
<feature type="compositionally biased region" description="Low complexity" evidence="9">
    <location>
        <begin position="615"/>
        <end position="652"/>
    </location>
</feature>
<evidence type="ECO:0000313" key="12">
    <source>
        <dbReference type="EMBL" id="KAL3426155.1"/>
    </source>
</evidence>
<keyword evidence="4" id="KW-0805">Transcription regulation</keyword>
<feature type="compositionally biased region" description="Basic and acidic residues" evidence="9">
    <location>
        <begin position="591"/>
        <end position="608"/>
    </location>
</feature>
<feature type="compositionally biased region" description="Acidic residues" evidence="9">
    <location>
        <begin position="185"/>
        <end position="208"/>
    </location>
</feature>
<feature type="compositionally biased region" description="Polar residues" evidence="9">
    <location>
        <begin position="655"/>
        <end position="699"/>
    </location>
</feature>
<dbReference type="Proteomes" id="UP001629113">
    <property type="component" value="Unassembled WGS sequence"/>
</dbReference>
<dbReference type="InterPro" id="IPR001487">
    <property type="entry name" value="Bromodomain"/>
</dbReference>
<dbReference type="PROSITE" id="PS51038">
    <property type="entry name" value="BAH"/>
    <property type="match status" value="1"/>
</dbReference>
<dbReference type="InterPro" id="IPR001025">
    <property type="entry name" value="BAH_dom"/>
</dbReference>
<feature type="compositionally biased region" description="Low complexity" evidence="9">
    <location>
        <begin position="706"/>
        <end position="720"/>
    </location>
</feature>
<dbReference type="EMBL" id="JBFCZG010000002">
    <property type="protein sequence ID" value="KAL3426155.1"/>
    <property type="molecule type" value="Genomic_DNA"/>
</dbReference>
<evidence type="ECO:0000259" key="10">
    <source>
        <dbReference type="PROSITE" id="PS50014"/>
    </source>
</evidence>
<dbReference type="InterPro" id="IPR037382">
    <property type="entry name" value="Rsc/polybromo"/>
</dbReference>
<dbReference type="Gene3D" id="2.30.30.490">
    <property type="match status" value="1"/>
</dbReference>
<evidence type="ECO:0000256" key="1">
    <source>
        <dbReference type="ARBA" id="ARBA00004123"/>
    </source>
</evidence>
<dbReference type="PANTHER" id="PTHR16062:SF21">
    <property type="entry name" value="CHROMATIN STRUCTURE-REMODELING COMPLEX SUBUNIT RSC1-RELATED"/>
    <property type="match status" value="1"/>
</dbReference>
<evidence type="ECO:0000256" key="8">
    <source>
        <dbReference type="PROSITE-ProRule" id="PRU00035"/>
    </source>
</evidence>
<keyword evidence="7" id="KW-0539">Nucleus</keyword>
<evidence type="ECO:0000256" key="4">
    <source>
        <dbReference type="ARBA" id="ARBA00023015"/>
    </source>
</evidence>
<dbReference type="PROSITE" id="PS50014">
    <property type="entry name" value="BROMODOMAIN_2"/>
    <property type="match status" value="2"/>
</dbReference>
<organism evidence="12 13">
    <name type="scientific">Phlyctema vagabunda</name>
    <dbReference type="NCBI Taxonomy" id="108571"/>
    <lineage>
        <taxon>Eukaryota</taxon>
        <taxon>Fungi</taxon>
        <taxon>Dikarya</taxon>
        <taxon>Ascomycota</taxon>
        <taxon>Pezizomycotina</taxon>
        <taxon>Leotiomycetes</taxon>
        <taxon>Helotiales</taxon>
        <taxon>Dermateaceae</taxon>
        <taxon>Phlyctema</taxon>
    </lineage>
</organism>
<dbReference type="Gene3D" id="1.20.920.10">
    <property type="entry name" value="Bromodomain-like"/>
    <property type="match status" value="2"/>
</dbReference>
<evidence type="ECO:0000256" key="2">
    <source>
        <dbReference type="ARBA" id="ARBA00022737"/>
    </source>
</evidence>
<feature type="region of interest" description="Disordered" evidence="9">
    <location>
        <begin position="1"/>
        <end position="44"/>
    </location>
</feature>
<comment type="subcellular location">
    <subcellularLocation>
        <location evidence="1">Nucleus</location>
    </subcellularLocation>
</comment>
<keyword evidence="3" id="KW-0156">Chromatin regulator</keyword>
<keyword evidence="6" id="KW-0804">Transcription</keyword>
<dbReference type="CDD" id="cd04717">
    <property type="entry name" value="BAH_polybromo"/>
    <property type="match status" value="1"/>
</dbReference>
<dbReference type="InterPro" id="IPR043151">
    <property type="entry name" value="BAH_sf"/>
</dbReference>
<gene>
    <name evidence="12" type="ORF">PVAG01_02946</name>
</gene>
<proteinExistence type="predicted"/>
<reference evidence="12 13" key="1">
    <citation type="submission" date="2024-06" db="EMBL/GenBank/DDBJ databases">
        <title>Complete genome of Phlyctema vagabunda strain 19-DSS-EL-015.</title>
        <authorList>
            <person name="Fiorenzani C."/>
        </authorList>
    </citation>
    <scope>NUCLEOTIDE SEQUENCE [LARGE SCALE GENOMIC DNA]</scope>
    <source>
        <strain evidence="12 13">19-DSS-EL-015</strain>
    </source>
</reference>
<keyword evidence="2" id="KW-0677">Repeat</keyword>
<protein>
    <submittedName>
        <fullName evidence="12">Chromatin structure-remodeling complex protein RSC2</fullName>
    </submittedName>
</protein>
<dbReference type="CDD" id="cd04369">
    <property type="entry name" value="Bromodomain"/>
    <property type="match status" value="1"/>
</dbReference>
<feature type="domain" description="Bromo" evidence="10">
    <location>
        <begin position="270"/>
        <end position="340"/>
    </location>
</feature>
<evidence type="ECO:0000256" key="5">
    <source>
        <dbReference type="ARBA" id="ARBA00023117"/>
    </source>
</evidence>
<sequence length="919" mass="104264">MESATNEPAAMEPATEDPKPSMPEPEAEASHAADAGATVNKDSDRLPREDYEVMFEVIQTLSIAKDEDGHEVSRDFARIPSKKSYPEYYDVIKEAMAISTIKAKITKKQYTSYTQFIRDLALITHNAMYFNRPSALVYKYALAFRELVKIEAQKLVEKKIITPEQAEIPDFGELPPVEPSPSPGPEEEEEEDEDDEDEDEEEDDGTDDDSPKKRGRKRGRRSFAKREKADEGAIDPDSQKKRGRPPKVLTPMEARINNLLKSLRKEKNTDGRLKITPFEKLPDKAMNPEYFQEVANPIAMDLIKKKAKRKYYHSVDQVQQDLERMFSNAMSYNMEDSEVHKAAKDLLDQSRITAEKEKNKPDSAFVDEDGRLPLPEILHNGKIWKIGDWVHIENINDPVKPIVAQIYRTWQDSEGQKWVNACWYYRPEQTVHHFEKHFFENEVVKTGRYCDHKVEEIKERCFVMFCTRFFKGRPRGFPADADVYVCEARYNEEKFEMNKIKTWTSCIPDEVRDKDYEMDLFDTPRPAKKVPSPIKHLLQEDATEDGPLPKPTWSAHNCPPIVGAVHRRPSKNQSPPPEPTPSPQPPPPVEPVRRPGTSDRPRYEKYDSQGDVNMNRAPSNPAPSPMANSNAAQASYGQQFAPSRPSISPAPALHHQNSYGSHGSVSHSTNSQTPMYQTQTNYGQYGPSSTPAVQHTNPIASYDQYRSSTPSRPSTQTSNSHSSHGNAYNPPRAGEVWTLQDAQNAAIPADVRSQFQTDDNGKVLFFNQPPLVTTSTLEQGLPLGHSLRYLADKARAKATEDKKRKAETDDLENLASQKLKHVKKGHGGQAFNNMVAGEKEKHVTKQAAEWLLKWTSEHGKGTDLLYQQMYGDEGSQMRKIRDEQIATGRAKAIEDTKEIEDYFKARAESKKVPLTGFKF</sequence>
<dbReference type="InterPro" id="IPR018359">
    <property type="entry name" value="Bromodomain_CS"/>
</dbReference>
<feature type="region of interest" description="Disordered" evidence="9">
    <location>
        <begin position="542"/>
        <end position="736"/>
    </location>
</feature>
<keyword evidence="13" id="KW-1185">Reference proteome</keyword>
<feature type="domain" description="BAH" evidence="11">
    <location>
        <begin position="382"/>
        <end position="501"/>
    </location>
</feature>
<evidence type="ECO:0000256" key="7">
    <source>
        <dbReference type="ARBA" id="ARBA00023242"/>
    </source>
</evidence>
<evidence type="ECO:0000256" key="3">
    <source>
        <dbReference type="ARBA" id="ARBA00022853"/>
    </source>
</evidence>
<dbReference type="SUPFAM" id="SSF47370">
    <property type="entry name" value="Bromodomain"/>
    <property type="match status" value="2"/>
</dbReference>
<feature type="compositionally biased region" description="Basic residues" evidence="9">
    <location>
        <begin position="213"/>
        <end position="223"/>
    </location>
</feature>
<dbReference type="PRINTS" id="PR00503">
    <property type="entry name" value="BROMODOMAIN"/>
</dbReference>